<dbReference type="Proteomes" id="UP000277279">
    <property type="component" value="Unassembled WGS sequence"/>
</dbReference>
<gene>
    <name evidence="2" type="ORF">EFD55_32880</name>
</gene>
<protein>
    <recommendedName>
        <fullName evidence="1">DUF5983 domain-containing protein</fullName>
    </recommendedName>
</protein>
<evidence type="ECO:0000313" key="3">
    <source>
        <dbReference type="Proteomes" id="UP000277279"/>
    </source>
</evidence>
<name>A0A3R8ZYF4_9HYPH</name>
<feature type="domain" description="DUF5983" evidence="1">
    <location>
        <begin position="29"/>
        <end position="114"/>
    </location>
</feature>
<sequence>MQRLTLTSSRRVRTINLDAFGNFDLRKLLCLSTSHLSAATKRFLMSHDQKEWLTVGGPFGNTGWIFHVDEDAAFNFGNRRFNDLWRSFAYAADRGYELILFDDVEEPMRDLAVY</sequence>
<organism evidence="2 3">
    <name type="scientific">Rhizobium pisi</name>
    <dbReference type="NCBI Taxonomy" id="574561"/>
    <lineage>
        <taxon>Bacteria</taxon>
        <taxon>Pseudomonadati</taxon>
        <taxon>Pseudomonadota</taxon>
        <taxon>Alphaproteobacteria</taxon>
        <taxon>Hyphomicrobiales</taxon>
        <taxon>Rhizobiaceae</taxon>
        <taxon>Rhizobium/Agrobacterium group</taxon>
        <taxon>Rhizobium</taxon>
    </lineage>
</organism>
<dbReference type="InterPro" id="IPR046025">
    <property type="entry name" value="DUF5983"/>
</dbReference>
<evidence type="ECO:0000313" key="2">
    <source>
        <dbReference type="EMBL" id="RSB59025.1"/>
    </source>
</evidence>
<reference evidence="2 3" key="1">
    <citation type="submission" date="2018-11" db="EMBL/GenBank/DDBJ databases">
        <authorList>
            <person name="Huo Y."/>
        </authorList>
    </citation>
    <scope>NUCLEOTIDE SEQUENCE [LARGE SCALE GENOMIC DNA]</scope>
    <source>
        <strain evidence="2 3">DSM 30132</strain>
    </source>
</reference>
<dbReference type="AlphaFoldDB" id="A0A3R8ZYF4"/>
<evidence type="ECO:0000259" key="1">
    <source>
        <dbReference type="Pfam" id="PF19419"/>
    </source>
</evidence>
<comment type="caution">
    <text evidence="2">The sequence shown here is derived from an EMBL/GenBank/DDBJ whole genome shotgun (WGS) entry which is preliminary data.</text>
</comment>
<dbReference type="EMBL" id="RJJT01000051">
    <property type="protein sequence ID" value="RSB59025.1"/>
    <property type="molecule type" value="Genomic_DNA"/>
</dbReference>
<proteinExistence type="predicted"/>
<dbReference type="Pfam" id="PF19419">
    <property type="entry name" value="DUF5983"/>
    <property type="match status" value="1"/>
</dbReference>
<accession>A0A3R8ZYF4</accession>